<reference evidence="18 19" key="1">
    <citation type="submission" date="2024-10" db="EMBL/GenBank/DDBJ databases">
        <authorList>
            <person name="Kim D."/>
        </authorList>
    </citation>
    <scope>NUCLEOTIDE SEQUENCE [LARGE SCALE GENOMIC DNA]</scope>
    <source>
        <strain evidence="18">Taebaek</strain>
    </source>
</reference>
<dbReference type="FunFam" id="3.40.50.300:FF:000517">
    <property type="entry name" value="Cytoplasmic dynein heavy chain 1"/>
    <property type="match status" value="1"/>
</dbReference>
<name>A0ABD2KGL0_HETSC</name>
<dbReference type="InterPro" id="IPR042228">
    <property type="entry name" value="Dynein_linker_3"/>
</dbReference>
<evidence type="ECO:0000256" key="9">
    <source>
        <dbReference type="ARBA" id="ARBA00022840"/>
    </source>
</evidence>
<keyword evidence="19" id="KW-1185">Reference proteome</keyword>
<dbReference type="InterPro" id="IPR035706">
    <property type="entry name" value="AAA_9"/>
</dbReference>
<dbReference type="FunFam" id="1.20.58.1120:FF:000013">
    <property type="entry name" value="Dynein heavy chain-like protein"/>
    <property type="match status" value="1"/>
</dbReference>
<dbReference type="Gene3D" id="1.10.8.1220">
    <property type="match status" value="1"/>
</dbReference>
<dbReference type="InterPro" id="IPR043157">
    <property type="entry name" value="Dynein_AAA1S"/>
</dbReference>
<dbReference type="FunFam" id="3.40.50.300:FF:000122">
    <property type="entry name" value="Cytoplasmic dynein 1 heavy chain"/>
    <property type="match status" value="1"/>
</dbReference>
<dbReference type="PANTHER" id="PTHR46532:SF4">
    <property type="entry name" value="AAA+ ATPASE DOMAIN-CONTAINING PROTEIN"/>
    <property type="match status" value="1"/>
</dbReference>
<keyword evidence="7" id="KW-0677">Repeat</keyword>
<feature type="domain" description="AAA+ ATPase" evidence="17">
    <location>
        <begin position="2055"/>
        <end position="2206"/>
    </location>
</feature>
<dbReference type="FunFam" id="3.40.50.300:FF:000373">
    <property type="entry name" value="Cytoplasmic dynein heavy chain 2"/>
    <property type="match status" value="1"/>
</dbReference>
<dbReference type="GO" id="GO:0005524">
    <property type="term" value="F:ATP binding"/>
    <property type="evidence" value="ECO:0007669"/>
    <property type="project" value="UniProtKB-KW"/>
</dbReference>
<dbReference type="Pfam" id="PF18198">
    <property type="entry name" value="AAA_lid_11"/>
    <property type="match status" value="1"/>
</dbReference>
<evidence type="ECO:0000256" key="3">
    <source>
        <dbReference type="ARBA" id="ARBA00011655"/>
    </source>
</evidence>
<dbReference type="FunFam" id="1.10.287.2620:FF:000001">
    <property type="entry name" value="Cytoplasmic dynein heavy chain 1"/>
    <property type="match status" value="1"/>
</dbReference>
<dbReference type="Gene3D" id="3.40.50.300">
    <property type="entry name" value="P-loop containing nucleotide triphosphate hydrolases"/>
    <property type="match status" value="5"/>
</dbReference>
<evidence type="ECO:0000256" key="1">
    <source>
        <dbReference type="ARBA" id="ARBA00004245"/>
    </source>
</evidence>
<dbReference type="FunFam" id="1.10.8.720:FF:000003">
    <property type="entry name" value="Cytoplasmic dynein heavy chain 2"/>
    <property type="match status" value="1"/>
</dbReference>
<feature type="domain" description="AAA+ ATPase" evidence="17">
    <location>
        <begin position="2753"/>
        <end position="2919"/>
    </location>
</feature>
<dbReference type="FunFam" id="3.40.50.300:FF:000071">
    <property type="entry name" value="Cytoplasmic dynein heavy chain 1"/>
    <property type="match status" value="1"/>
</dbReference>
<dbReference type="InterPro" id="IPR041466">
    <property type="entry name" value="Dynein_AAA5_ext"/>
</dbReference>
<evidence type="ECO:0000256" key="16">
    <source>
        <dbReference type="SAM" id="MobiDB-lite"/>
    </source>
</evidence>
<evidence type="ECO:0000313" key="18">
    <source>
        <dbReference type="EMBL" id="KAL3101937.1"/>
    </source>
</evidence>
<keyword evidence="8" id="KW-0547">Nucleotide-binding</keyword>
<organism evidence="18 19">
    <name type="scientific">Heterodera schachtii</name>
    <name type="common">Sugarbeet cyst nematode worm</name>
    <name type="synonym">Tylenchus schachtii</name>
    <dbReference type="NCBI Taxonomy" id="97005"/>
    <lineage>
        <taxon>Eukaryota</taxon>
        <taxon>Metazoa</taxon>
        <taxon>Ecdysozoa</taxon>
        <taxon>Nematoda</taxon>
        <taxon>Chromadorea</taxon>
        <taxon>Rhabditida</taxon>
        <taxon>Tylenchina</taxon>
        <taxon>Tylenchomorpha</taxon>
        <taxon>Tylenchoidea</taxon>
        <taxon>Heteroderidae</taxon>
        <taxon>Heteroderinae</taxon>
        <taxon>Heterodera</taxon>
    </lineage>
</organism>
<dbReference type="Gene3D" id="1.10.8.710">
    <property type="match status" value="1"/>
</dbReference>
<dbReference type="Pfam" id="PF17852">
    <property type="entry name" value="Dynein_AAA_lid"/>
    <property type="match status" value="1"/>
</dbReference>
<dbReference type="PANTHER" id="PTHR46532">
    <property type="entry name" value="MALE FERTILITY FACTOR KL5"/>
    <property type="match status" value="1"/>
</dbReference>
<evidence type="ECO:0000256" key="11">
    <source>
        <dbReference type="ARBA" id="ARBA00023054"/>
    </source>
</evidence>
<evidence type="ECO:0000256" key="7">
    <source>
        <dbReference type="ARBA" id="ARBA00022737"/>
    </source>
</evidence>
<dbReference type="FunFam" id="1.20.920.20:FF:000002">
    <property type="entry name" value="Cytoplasmic dynein 1 heavy chain"/>
    <property type="match status" value="1"/>
</dbReference>
<feature type="domain" description="AAA+ ATPase" evidence="17">
    <location>
        <begin position="2410"/>
        <end position="2560"/>
    </location>
</feature>
<keyword evidence="5" id="KW-0963">Cytoplasm</keyword>
<evidence type="ECO:0000256" key="14">
    <source>
        <dbReference type="ARBA" id="ARBA00033439"/>
    </source>
</evidence>
<keyword evidence="10" id="KW-0243">Dynein</keyword>
<dbReference type="InterPro" id="IPR024743">
    <property type="entry name" value="Dynein_HC_stalk"/>
</dbReference>
<dbReference type="InterPro" id="IPR035699">
    <property type="entry name" value="AAA_6"/>
</dbReference>
<dbReference type="Gene3D" id="6.10.140.1060">
    <property type="match status" value="1"/>
</dbReference>
<dbReference type="Gene3D" id="1.20.140.100">
    <property type="entry name" value="Dynein heavy chain, N-terminal domain 2"/>
    <property type="match status" value="1"/>
</dbReference>
<evidence type="ECO:0000256" key="4">
    <source>
        <dbReference type="ARBA" id="ARBA00022197"/>
    </source>
</evidence>
<dbReference type="Proteomes" id="UP001620645">
    <property type="component" value="Unassembled WGS sequence"/>
</dbReference>
<dbReference type="Pfam" id="PF08393">
    <property type="entry name" value="DHC_N2"/>
    <property type="match status" value="1"/>
</dbReference>
<dbReference type="FunFam" id="1.20.1270.280:FF:000004">
    <property type="entry name" value="Cytoplasmic dynein heavy chain 2"/>
    <property type="match status" value="1"/>
</dbReference>
<dbReference type="InterPro" id="IPR041658">
    <property type="entry name" value="AAA_lid_11"/>
</dbReference>
<gene>
    <name evidence="18" type="ORF">niasHS_003346</name>
</gene>
<accession>A0ABD2KGL0</accession>
<dbReference type="InterPro" id="IPR027417">
    <property type="entry name" value="P-loop_NTPase"/>
</dbReference>
<feature type="compositionally biased region" description="Polar residues" evidence="16">
    <location>
        <begin position="1"/>
        <end position="18"/>
    </location>
</feature>
<dbReference type="Gene3D" id="1.10.287.2620">
    <property type="match status" value="1"/>
</dbReference>
<dbReference type="GO" id="GO:0005874">
    <property type="term" value="C:microtubule"/>
    <property type="evidence" value="ECO:0007669"/>
    <property type="project" value="UniProtKB-KW"/>
</dbReference>
<evidence type="ECO:0000259" key="17">
    <source>
        <dbReference type="SMART" id="SM00382"/>
    </source>
</evidence>
<keyword evidence="9" id="KW-0067">ATP-binding</keyword>
<dbReference type="InterPro" id="IPR042222">
    <property type="entry name" value="Dynein_2_N"/>
</dbReference>
<comment type="caution">
    <text evidence="18">The sequence shown here is derived from an EMBL/GenBank/DDBJ whole genome shotgun (WGS) entry which is preliminary data.</text>
</comment>
<evidence type="ECO:0000256" key="15">
    <source>
        <dbReference type="SAM" id="Coils"/>
    </source>
</evidence>
<dbReference type="GO" id="GO:0050793">
    <property type="term" value="P:regulation of developmental process"/>
    <property type="evidence" value="ECO:0007669"/>
    <property type="project" value="UniProtKB-ARBA"/>
</dbReference>
<dbReference type="InterPro" id="IPR003593">
    <property type="entry name" value="AAA+_ATPase"/>
</dbReference>
<dbReference type="InterPro" id="IPR013602">
    <property type="entry name" value="Dynein_heavy_linker"/>
</dbReference>
<feature type="domain" description="AAA+ ATPase" evidence="17">
    <location>
        <begin position="1748"/>
        <end position="1897"/>
    </location>
</feature>
<dbReference type="Gene3D" id="3.20.180.20">
    <property type="entry name" value="Dynein heavy chain, N-terminal domain 2"/>
    <property type="match status" value="1"/>
</dbReference>
<dbReference type="GO" id="GO:0030286">
    <property type="term" value="C:dynein complex"/>
    <property type="evidence" value="ECO:0007669"/>
    <property type="project" value="UniProtKB-KW"/>
</dbReference>
<sequence>MTSTSADISSDFDQPNQKQDPDDSGEFQRDPDEFVESIQNEVTQWLDELRRIKKPGERDGPKLGPLEKSLNDLQAAVRHLKQNIEIPEVVLEFDSNIQQIVDVARKENRKPNAGDLGDLVKDSDFLNNLQNRVNIWIKAIQKVTKLDRDPTSGTALQEVTFWVNLERALLQIQEICESDEFIVTMEALKLGKRFHATVAFESNTGLKEMLVTAQDYNQMMKDVQINDLLCAFDLAAVKTAVSTILGSIKKMRSTKYPLKRAYGFITTISTDLCERLVQLLKPRLLMHAPMSELEEIMDQCKKIFTAWDEEADKVMMMFRDLAKKQRPADAKPMLRMIYRHKLLELRLEQLYRFRTQHEQLSNMISRVLRFAGPTSLESFGVIDSDPEKEIGKAYDAVKELDYLDMGQQGQQAWESAMQYYRDHISRVEAELASRLRDQLGGAKNADEMFTIFSRYNALLVRPHIHSAIREYQTALIDGVKADIVELQETILDTKKRELAIRCADRYDIPAFSASMMWVRQIESQLNMNIKRIESVLGEGWANHLEGKELSKECELLRQKLDTSHLHKEWTDKMLAKCEVQNDRLFIVDKLQRDGKIIHRIRVNYSPESIRITKEVRNLKNLGYRIPFKIMSHSHTISTYYPNAISLIESMRIYESTNEIVLNRQSIDQLIASYRNIIHNLLNEGVKTEWTNFKLESFVVKLADAVGNYQEKVSDLIEWLDKIELEMSSMDKCQFKQEIIAQILGSIQKIVDQMALNNYSNLNKWIENLDKTLENKMARRLEEAIRVWIKLLKQSQDELEDEREVSIVPEIHPIPLEIRIISQCIVVVPTLEKARLSLFNQFLSWHGIVTNQTRISCNRFQVLQNNADTQTYKSVLLKMPHSQQIIQETHFAIEDIMMKLGDYVSQWTRYQALWDFQQETLFERLGTDLCNWMKVLLDIKKARTMVDSPETRHNIFPFVVDFTRVQSKVSIKYDFWQREVLNKFGSALGSSMQQFFSDISKDRHELESQSIDSTNTSSTVALIMHVQSLKKRIKPSQEQVDTFLSGQKLLTVHRYPFPQSWLYAENVEGEWSALLDVLNRKDVAIQSQVANLQTRILEEDKLLEKHINDLVAEWNKSKPIHGAQRPKEALILLSGFEDKFKRLRDERSNVLNAKNTLEISDSLIHISNQTTNKLEIAIEELNDLTGVWDSLLPVYNNIDELKEIPWLSVQSRKLRQNLEELLAKLKGLPSQYRSYESYDYAKRLLQNYLKMNSLIIELKSDSLKERHWRNLTREMHVNWVLSELTLGQVWDIDLSRHEETIKKIMIVAHGERVLEDYLRQVKEYWTDYSVDLVNYQQKTKLIRGWDDLFNKLKEHMSSLGQMKLSLYYKQFEEDALSWEEKLNKMNTIFDSWIDVQRRWVYLEGLFTGSADIAHLLPSESNRFNMVSNEFLGLMRKVSTSPRILDVIHIQGVQKILERLADMLSKIQKALGEYLERERNSFPRFYFVGDEDLLEILGNSKDLMRVQKHLKKMFAGIMAVEFNEQSRTISAIISREGESVTLKCPVDLKQLPKIDEWLRGLEREMQSTLATLLGESLSSFSKLVIENIQHEELMEWMDLYPAQIIGICVDVWWSSAVESCLSKHGGAENVLQTVEKWLSMLCESVLRDQTAIRRKKISNLITEFVHKKNVCRQLVKNNVKNSQDFWWLQNLRIYFNSNEKDPRKSCFIKMANAEFFYGFEYLGIQEKLVQTPLTDRCYLTMTHALHCRLGGSPFGPAGTGKTESVKALGHQLGRFVLVFNCDETFDFQAVGRILAGLCQVGAWGCFDEFNRLEERMLSAVSQQIQMIQETVRADSDMKVDLVGKSLTVNPNMAIFITMNPGYSGRSNLPDNLKQLFRSLAMTSPDRGLIAEVMLFSQGFQSAEILANKIVPLFTLCKEQLSNQCHYDFGLRALKYVLVSAGNIKRDAIQRSYDEPSQSGDGVGEQAVASQMSEQQMLIQSVCETLTPKLVSEDITLLQSLLHDVFPDISYSPKQVESLKNEVLNICKTEHFSCSPITGEKGNLWLEKVLQVYQITNLNHGLMLVGASGSGKTTAWKTLLKALENHERVEGVSHVIDAKSISKDTLYGTLDPNTREWTDGLFTHIIRKIIDNVRGELDKRQWIIFDGDVDPEWVENLNSVLDDNKLLTLPNGERLSIPPNVRIIFEVADLKFATMATVSRCGMVWFSEDVVTPEMLFESFLLRIKNEPLISGNANRLLNIQIICENTLSMHMDANGLVPLCLEFAVEQLEHIMEPTRQRLLLTFFSMLNFSVKQLLQYDSDHPDFPPSEEQIANFISRSLLVNLIWAFAGDGSWKNRKSLSDFVRASTTIQLPPDHSLPITDYFVTTDGDWESWLTKVPQIEIEPQRITDTLTVIPTLDTVRHEMLLNTWLNERKPLVLCGPPGSGKTMTLLAALRSLPDMDVINVNFSSSTTPELLMKNFDHYCEYRKTPTGVVLAPVQITRWLVIFCDEINLPQPDKYGTQRVISFMRQLVEQNGFYRTTDRTWVTLERIQFVGACNPPTDPGRNPLSARFLRHVPVIYVDYPGRTSLKQIYGTFARAMLRQTMQIRGMAEPLTEAMTDFYLQSQEHFTQDDQPHYVYSPRELTRWVRGISEAIMPLDSVSHEELVRLWAHEALRLFHDRLVRDDERVWTNELVDQVAHKYFAASCNLDAALERPLLYSCWLKKHYSPVSSKELEDYVMHRMRQFAEEELDVKLVLFDQILDHVLRIDRVFRQPQGHLLLIGVSGSGKTTLSRFVAWLNGFTTMQLKVHSKYKAADFDEDIRHVLRRAGCKNEKICFIMDESNMMETGFLERLNTLLANGEVPGLFEGDDFNTLLSQIKEGAQRQGFMLDSHEELYKWFTAQIVQNLHVVFTMNPSGDGLRERASTSPALFNRCVLDWFGDWSNSALFQVGHELTSMCEIDKSDYTPPAALEHCCDRLPTEIAYRDAVVNSFVHIHNIVRKTNVTESRKGHRVMAITPRHFLDLIKHYVTMSKEKRDELADEQIHLNNGLRKINETEQQVKELQKSLNEKEVDLRKKQGEANAKLQLMLGDQREAENEKRTSETLQKQIREEKQCIDRKKDEVERELAEVKPAVEEAKSAVSGIKKAQLVEVRSMASPPNAVKIAMEAICLLLGEKQTEWKSIRAILVKDDFIPRILQFNTDSITPEITEKMKQYEGNPDWEFEKVNRASVACGPMVKWARAQLSYAKMLNKIEPLNNELKRLEKDAEEKTVKGEELKHKIEALENRIQELKDEYAQLIGEAEHIKQDLQVVQEKVNRSIHLLKSLRVECDRWEAGRERFAQQNETLVGDVLLSAAFLSYSGYYDQLLRDTIFQKWMGILDSSQIMFRHELARIEYLSTADERLQWNNNGMPKDELCTENAIMLRRFNRFPLIIDPSGQSIEFICKEFSTASGKEHQKGGSVATTVQLTSFNDNSFRKNLESALRFGTTLLVQDVESYDPILNPVLNREVKRTGGRVLITIGDQDIDLSPAFKIFLFTRDSSVEFPADVCSRVTFVNFTTTRASLETQCLHQVLRSERPDIDKKRNDLLKLQGEFAVRLRHLEKALLNALNESKGKILDDDSVIATLEKLKNEAQEVAKKSAETDQVMKEVEIVSQKYYKLANACSLIYLMLHRLDEIHLLYNYSLDFLLDIFTTVLKSPQLGNVKDYDARLSIILQNLFSVMYSRVSMGMLHNDQILLASLLLRIYSRCCGAENAYEQELEQLTALPPEQVLSSAHMLMTKAFGSEFMQQDKVVNLREIILNEVQCKVPVLLCSATGYDVSNRVEDLAFELKMDILSIALGSAEGFEQADKALHSTSRSGRWILLKNVHLATEWLTQLEKKFRLHNPHPHFRLILTAEIDSALPISMIQASRVLVFEPSTGLKANLLRSLSSISPARIAKAPAERARLYFIICWFHAIVQERLRYQPLGWANSYEFTDADFRVACDTLDSTVDMVAQNRTNVKPDKLPWLALRTLLSQCIYGGKIDNDFDQVLLDTLLDKLFTSNSFDADFILIENIGGNALNMPDETNSKDGLINWVINIKALQKPNWIGLPNNAEKVLIAERGQEFIRKMIKMSDDELAYEADDLERNKQAPTWMVQFSGQCKSWLDALPQQLQRLRRTKENVRDPLFRFFEREINLGARLLSDIRRDLNELLSICRGDQKQNNHSRELIAALVKRKRVPDNWLHFSVPKDVTALEWMRDFVQRMEQLKRLSLSENLRYEEVWLGGMFFPEAYITATRQLIAQTNGWSLEQMYMHITKTEEGQLKSTAFTLTDLRAIGVLCEADEIKLTDEVHVGVPKLQFTWTLERHSPASVVVPVYLYSNRAKFLFGLNLLPIGFDHSMLSQRGVAFVSNCSL</sequence>
<dbReference type="InterPro" id="IPR024317">
    <property type="entry name" value="Dynein_heavy_chain_D4_dom"/>
</dbReference>
<dbReference type="FunFam" id="1.10.8.710:FF:000005">
    <property type="entry name" value="Cytoplasmic dynein heavy chain 1"/>
    <property type="match status" value="1"/>
</dbReference>
<evidence type="ECO:0000256" key="10">
    <source>
        <dbReference type="ARBA" id="ARBA00023017"/>
    </source>
</evidence>
<dbReference type="InterPro" id="IPR004273">
    <property type="entry name" value="Dynein_heavy_D6_P-loop"/>
</dbReference>
<feature type="coiled-coil region" evidence="15">
    <location>
        <begin position="3025"/>
        <end position="3108"/>
    </location>
</feature>
<evidence type="ECO:0000256" key="6">
    <source>
        <dbReference type="ARBA" id="ARBA00022701"/>
    </source>
</evidence>
<dbReference type="SUPFAM" id="SSF52540">
    <property type="entry name" value="P-loop containing nucleoside triphosphate hydrolases"/>
    <property type="match status" value="4"/>
</dbReference>
<dbReference type="InterPro" id="IPR054354">
    <property type="entry name" value="DYNC2H1-like_lid"/>
</dbReference>
<comment type="subcellular location">
    <subcellularLocation>
        <location evidence="1">Cytoplasm</location>
        <location evidence="1">Cytoskeleton</location>
    </subcellularLocation>
</comment>
<evidence type="ECO:0000256" key="8">
    <source>
        <dbReference type="ARBA" id="ARBA00022741"/>
    </source>
</evidence>
<evidence type="ECO:0000256" key="2">
    <source>
        <dbReference type="ARBA" id="ARBA00008887"/>
    </source>
</evidence>
<dbReference type="InterPro" id="IPR013594">
    <property type="entry name" value="Dynein_heavy_tail"/>
</dbReference>
<proteinExistence type="inferred from homology"/>
<dbReference type="Pfam" id="PF12777">
    <property type="entry name" value="MT"/>
    <property type="match status" value="1"/>
</dbReference>
<dbReference type="FunFam" id="1.20.140.100:FF:000002">
    <property type="entry name" value="Cytoplasmic dynein heavy chain 1"/>
    <property type="match status" value="1"/>
</dbReference>
<evidence type="ECO:0000313" key="19">
    <source>
        <dbReference type="Proteomes" id="UP001620645"/>
    </source>
</evidence>
<dbReference type="Pfam" id="PF12781">
    <property type="entry name" value="AAA_9"/>
    <property type="match status" value="1"/>
</dbReference>
<dbReference type="FunFam" id="3.20.180.20:FF:000002">
    <property type="entry name" value="Cytoplasmic dynein heavy chain 1"/>
    <property type="match status" value="1"/>
</dbReference>
<dbReference type="Pfam" id="PF12780">
    <property type="entry name" value="AAA_8"/>
    <property type="match status" value="1"/>
</dbReference>
<keyword evidence="13" id="KW-0206">Cytoskeleton</keyword>
<dbReference type="Pfam" id="PF18199">
    <property type="entry name" value="Dynein_C"/>
    <property type="match status" value="1"/>
</dbReference>
<dbReference type="InterPro" id="IPR026983">
    <property type="entry name" value="DHC"/>
</dbReference>
<dbReference type="SMART" id="SM00382">
    <property type="entry name" value="AAA"/>
    <property type="match status" value="4"/>
</dbReference>
<dbReference type="Pfam" id="PF22597">
    <property type="entry name" value="DYN_lid"/>
    <property type="match status" value="1"/>
</dbReference>
<evidence type="ECO:0000256" key="13">
    <source>
        <dbReference type="ARBA" id="ARBA00023212"/>
    </source>
</evidence>
<dbReference type="CDD" id="cd00009">
    <property type="entry name" value="AAA"/>
    <property type="match status" value="2"/>
</dbReference>
<dbReference type="Pfam" id="PF03028">
    <property type="entry name" value="Dynein_heavy"/>
    <property type="match status" value="1"/>
</dbReference>
<dbReference type="Gene3D" id="1.20.920.30">
    <property type="match status" value="1"/>
</dbReference>
<keyword evidence="12" id="KW-0505">Motor protein</keyword>
<comment type="similarity">
    <text evidence="2">Belongs to the dynein heavy chain family.</text>
</comment>
<keyword evidence="6" id="KW-0493">Microtubule</keyword>
<dbReference type="Pfam" id="PF12775">
    <property type="entry name" value="AAA_7"/>
    <property type="match status" value="1"/>
</dbReference>
<dbReference type="InterPro" id="IPR043160">
    <property type="entry name" value="Dynein_C_barrel"/>
</dbReference>
<dbReference type="Gene3D" id="3.10.490.20">
    <property type="match status" value="1"/>
</dbReference>
<dbReference type="InterPro" id="IPR042219">
    <property type="entry name" value="AAA_lid_11_sf"/>
</dbReference>
<evidence type="ECO:0000256" key="12">
    <source>
        <dbReference type="ARBA" id="ARBA00023175"/>
    </source>
</evidence>
<comment type="subunit">
    <text evidence="3">Consists of at least two heavy chains and a number of intermediate and light chains.</text>
</comment>
<dbReference type="Gene3D" id="1.20.1270.280">
    <property type="match status" value="1"/>
</dbReference>
<evidence type="ECO:0000256" key="5">
    <source>
        <dbReference type="ARBA" id="ARBA00022490"/>
    </source>
</evidence>
<dbReference type="Pfam" id="PF08385">
    <property type="entry name" value="DHC_N1"/>
    <property type="match status" value="1"/>
</dbReference>
<keyword evidence="11 15" id="KW-0175">Coiled coil</keyword>
<dbReference type="InterPro" id="IPR041228">
    <property type="entry name" value="Dynein_C"/>
</dbReference>
<dbReference type="Gene3D" id="1.10.8.720">
    <property type="entry name" value="Region D6 of dynein motor"/>
    <property type="match status" value="1"/>
</dbReference>
<dbReference type="EMBL" id="JBICCN010000026">
    <property type="protein sequence ID" value="KAL3101937.1"/>
    <property type="molecule type" value="Genomic_DNA"/>
</dbReference>
<dbReference type="Pfam" id="PF12774">
    <property type="entry name" value="AAA_6"/>
    <property type="match status" value="1"/>
</dbReference>
<dbReference type="Gene3D" id="1.20.58.1120">
    <property type="match status" value="1"/>
</dbReference>
<dbReference type="Gene3D" id="1.10.472.130">
    <property type="match status" value="1"/>
</dbReference>
<feature type="coiled-coil region" evidence="15">
    <location>
        <begin position="3225"/>
        <end position="3294"/>
    </location>
</feature>
<feature type="region of interest" description="Disordered" evidence="16">
    <location>
        <begin position="1"/>
        <end position="33"/>
    </location>
</feature>
<dbReference type="Gene3D" id="1.20.920.20">
    <property type="match status" value="1"/>
</dbReference>
<protein>
    <recommendedName>
        <fullName evidence="4">Dynein heavy chain, cytoplasmic</fullName>
    </recommendedName>
    <alternativeName>
        <fullName evidence="14">Dynein heavy chain, cytosolic</fullName>
    </alternativeName>
</protein>